<sequence>MWVEPTRELLWYTRAKLPEWDERVEGPIVEFIPEERESSEDANDNSSGENAWPDLVIEEVEEKIRG</sequence>
<name>A0AAV7DTB6_ARIFI</name>
<dbReference type="Proteomes" id="UP000825729">
    <property type="component" value="Unassembled WGS sequence"/>
</dbReference>
<comment type="caution">
    <text evidence="2">The sequence shown here is derived from an EMBL/GenBank/DDBJ whole genome shotgun (WGS) entry which is preliminary data.</text>
</comment>
<dbReference type="EMBL" id="JAINDJ010000008">
    <property type="protein sequence ID" value="KAG9439774.1"/>
    <property type="molecule type" value="Genomic_DNA"/>
</dbReference>
<evidence type="ECO:0000256" key="1">
    <source>
        <dbReference type="SAM" id="MobiDB-lite"/>
    </source>
</evidence>
<feature type="region of interest" description="Disordered" evidence="1">
    <location>
        <begin position="33"/>
        <end position="54"/>
    </location>
</feature>
<organism evidence="2 3">
    <name type="scientific">Aristolochia fimbriata</name>
    <name type="common">White veined hardy Dutchman's pipe vine</name>
    <dbReference type="NCBI Taxonomy" id="158543"/>
    <lineage>
        <taxon>Eukaryota</taxon>
        <taxon>Viridiplantae</taxon>
        <taxon>Streptophyta</taxon>
        <taxon>Embryophyta</taxon>
        <taxon>Tracheophyta</taxon>
        <taxon>Spermatophyta</taxon>
        <taxon>Magnoliopsida</taxon>
        <taxon>Magnoliidae</taxon>
        <taxon>Piperales</taxon>
        <taxon>Aristolochiaceae</taxon>
        <taxon>Aristolochia</taxon>
    </lineage>
</organism>
<evidence type="ECO:0000313" key="3">
    <source>
        <dbReference type="Proteomes" id="UP000825729"/>
    </source>
</evidence>
<dbReference type="AlphaFoldDB" id="A0AAV7DTB6"/>
<accession>A0AAV7DTB6</accession>
<protein>
    <submittedName>
        <fullName evidence="2">Uncharacterized protein</fullName>
    </submittedName>
</protein>
<gene>
    <name evidence="2" type="ORF">H6P81_019939</name>
</gene>
<evidence type="ECO:0000313" key="2">
    <source>
        <dbReference type="EMBL" id="KAG9439774.1"/>
    </source>
</evidence>
<keyword evidence="3" id="KW-1185">Reference proteome</keyword>
<reference evidence="2 3" key="1">
    <citation type="submission" date="2021-07" db="EMBL/GenBank/DDBJ databases">
        <title>The Aristolochia fimbriata genome: insights into angiosperm evolution, floral development and chemical biosynthesis.</title>
        <authorList>
            <person name="Jiao Y."/>
        </authorList>
    </citation>
    <scope>NUCLEOTIDE SEQUENCE [LARGE SCALE GENOMIC DNA]</scope>
    <source>
        <strain evidence="2">IBCAS-2021</strain>
        <tissue evidence="2">Leaf</tissue>
    </source>
</reference>
<proteinExistence type="predicted"/>